<evidence type="ECO:0000313" key="2">
    <source>
        <dbReference type="Proteomes" id="UP001172680"/>
    </source>
</evidence>
<dbReference type="EMBL" id="JAPDRP010000016">
    <property type="protein sequence ID" value="KAJ9641118.1"/>
    <property type="molecule type" value="Genomic_DNA"/>
</dbReference>
<dbReference type="Proteomes" id="UP001172680">
    <property type="component" value="Unassembled WGS sequence"/>
</dbReference>
<proteinExistence type="predicted"/>
<evidence type="ECO:0000313" key="1">
    <source>
        <dbReference type="EMBL" id="KAJ9641118.1"/>
    </source>
</evidence>
<sequence>MARQNGRFEQPFDSLDENDKEAQDELNALMIMARDQGRLHYENVVHNTHDADFLPVQQVNGSTLRLDYGVGKDASGLEQIIREVVKSSVNDEIEHLETHMGLPAGSPRSITTLSKYAITVDHLGRIGMVIQLPPCWYTSEVITGRIDYFLFYYRFSSSFLSTMIEDCLVTSAVFSSVVMDGLNEDKLLATVHNEYSIGLDGETYEQVEERQEKIDDIFEKALQDYESKSVRGESIVS</sequence>
<organism evidence="1 2">
    <name type="scientific">Coniosporium tulheliwenetii</name>
    <dbReference type="NCBI Taxonomy" id="3383036"/>
    <lineage>
        <taxon>Eukaryota</taxon>
        <taxon>Fungi</taxon>
        <taxon>Dikarya</taxon>
        <taxon>Ascomycota</taxon>
        <taxon>Pezizomycotina</taxon>
        <taxon>Dothideomycetes</taxon>
        <taxon>Dothideomycetes incertae sedis</taxon>
        <taxon>Coniosporium</taxon>
    </lineage>
</organism>
<protein>
    <submittedName>
        <fullName evidence="1">Uncharacterized protein</fullName>
    </submittedName>
</protein>
<gene>
    <name evidence="1" type="ORF">H2199_005786</name>
</gene>
<comment type="caution">
    <text evidence="1">The sequence shown here is derived from an EMBL/GenBank/DDBJ whole genome shotgun (WGS) entry which is preliminary data.</text>
</comment>
<accession>A0ACC2Z0E7</accession>
<keyword evidence="2" id="KW-1185">Reference proteome</keyword>
<reference evidence="1" key="1">
    <citation type="submission" date="2022-10" db="EMBL/GenBank/DDBJ databases">
        <title>Culturing micro-colonial fungi from biological soil crusts in the Mojave desert and describing Neophaeococcomyces mojavensis, and introducing the new genera and species Taxawa tesnikishii.</title>
        <authorList>
            <person name="Kurbessoian T."/>
            <person name="Stajich J.E."/>
        </authorList>
    </citation>
    <scope>NUCLEOTIDE SEQUENCE</scope>
    <source>
        <strain evidence="1">JES_115</strain>
    </source>
</reference>
<name>A0ACC2Z0E7_9PEZI</name>